<protein>
    <submittedName>
        <fullName evidence="3">Uncharacterized protein</fullName>
    </submittedName>
</protein>
<proteinExistence type="predicted"/>
<evidence type="ECO:0000256" key="2">
    <source>
        <dbReference type="SAM" id="Phobius"/>
    </source>
</evidence>
<dbReference type="EMBL" id="ML122259">
    <property type="protein sequence ID" value="RPD62224.1"/>
    <property type="molecule type" value="Genomic_DNA"/>
</dbReference>
<keyword evidence="2" id="KW-0812">Transmembrane</keyword>
<evidence type="ECO:0000313" key="4">
    <source>
        <dbReference type="Proteomes" id="UP000313359"/>
    </source>
</evidence>
<dbReference type="Proteomes" id="UP000313359">
    <property type="component" value="Unassembled WGS sequence"/>
</dbReference>
<sequence>MFTYPPSLLPASTYCVPLTTRYFFLGIRHKLFVPRPPRVRRPSARYPCPVSPDTPGLPLKPVRVHACSSRLYLTRRRTPDQRQLPPPPPTVPDRPLIAIAPASPTARRCDGCVRTMASGTPNPSLSPMQHARAAYNGNMLRLRASQPQPGCAGCLGLVSRVSRYSCSLSRLPLPQTQSSLARSVRLTASPHADGELPRSAFARARARARARVRSEFRVRPSPPWSWLVETPRYPGIRYPLPDVGSPLTLPGPMPRTAWTAGCRSWRCVPCSVLLRASVRGRIYARPPVCVCVCHTPCPCRLSHPHPKSLPLPRSGLVRTHSPSPPIRSSPLFLAPPYAVRHSPPFVSPHSSHCACLETRAAQLVVQRGSASSHSFVPPGGVVFIIMLACLSPCVSVVLVEKYYYAAAYV</sequence>
<accession>A0A5C2SG98</accession>
<feature type="transmembrane region" description="Helical" evidence="2">
    <location>
        <begin position="375"/>
        <end position="399"/>
    </location>
</feature>
<keyword evidence="2" id="KW-1133">Transmembrane helix</keyword>
<dbReference type="AlphaFoldDB" id="A0A5C2SG98"/>
<keyword evidence="4" id="KW-1185">Reference proteome</keyword>
<reference evidence="3" key="1">
    <citation type="journal article" date="2018" name="Genome Biol. Evol.">
        <title>Genomics and development of Lentinus tigrinus, a white-rot wood-decaying mushroom with dimorphic fruiting bodies.</title>
        <authorList>
            <person name="Wu B."/>
            <person name="Xu Z."/>
            <person name="Knudson A."/>
            <person name="Carlson A."/>
            <person name="Chen N."/>
            <person name="Kovaka S."/>
            <person name="LaButti K."/>
            <person name="Lipzen A."/>
            <person name="Pennachio C."/>
            <person name="Riley R."/>
            <person name="Schakwitz W."/>
            <person name="Umezawa K."/>
            <person name="Ohm R.A."/>
            <person name="Grigoriev I.V."/>
            <person name="Nagy L.G."/>
            <person name="Gibbons J."/>
            <person name="Hibbett D."/>
        </authorList>
    </citation>
    <scope>NUCLEOTIDE SEQUENCE [LARGE SCALE GENOMIC DNA]</scope>
    <source>
        <strain evidence="3">ALCF2SS1-6</strain>
    </source>
</reference>
<evidence type="ECO:0000256" key="1">
    <source>
        <dbReference type="SAM" id="MobiDB-lite"/>
    </source>
</evidence>
<gene>
    <name evidence="3" type="ORF">L227DRAFT_29426</name>
</gene>
<feature type="region of interest" description="Disordered" evidence="1">
    <location>
        <begin position="75"/>
        <end position="96"/>
    </location>
</feature>
<organism evidence="3 4">
    <name type="scientific">Lentinus tigrinus ALCF2SS1-6</name>
    <dbReference type="NCBI Taxonomy" id="1328759"/>
    <lineage>
        <taxon>Eukaryota</taxon>
        <taxon>Fungi</taxon>
        <taxon>Dikarya</taxon>
        <taxon>Basidiomycota</taxon>
        <taxon>Agaricomycotina</taxon>
        <taxon>Agaricomycetes</taxon>
        <taxon>Polyporales</taxon>
        <taxon>Polyporaceae</taxon>
        <taxon>Lentinus</taxon>
    </lineage>
</organism>
<keyword evidence="2" id="KW-0472">Membrane</keyword>
<evidence type="ECO:0000313" key="3">
    <source>
        <dbReference type="EMBL" id="RPD62224.1"/>
    </source>
</evidence>
<name>A0A5C2SG98_9APHY</name>